<dbReference type="GO" id="GO:0005829">
    <property type="term" value="C:cytosol"/>
    <property type="evidence" value="ECO:0007669"/>
    <property type="project" value="TreeGrafter"/>
</dbReference>
<dbReference type="Gene3D" id="3.40.309.10">
    <property type="entry name" value="Aldehyde Dehydrogenase, Chain A, domain 2"/>
    <property type="match status" value="1"/>
</dbReference>
<evidence type="ECO:0000259" key="6">
    <source>
        <dbReference type="Pfam" id="PF00171"/>
    </source>
</evidence>
<comment type="caution">
    <text evidence="7">The sequence shown here is derived from an EMBL/GenBank/DDBJ whole genome shotgun (WGS) entry which is preliminary data.</text>
</comment>
<reference evidence="7 8" key="1">
    <citation type="journal article" date="2003" name="Int. J. Syst. Evol. Microbiol.">
        <title>Bacillus nealsonii sp. nov., isolated from a spacecraft-assembly facility, whose spores are gamma-radiation resistant.</title>
        <authorList>
            <person name="Venkateswaran K."/>
            <person name="Kempf M."/>
            <person name="Chen F."/>
            <person name="Satomi M."/>
            <person name="Nicholson W."/>
            <person name="Kern R."/>
        </authorList>
    </citation>
    <scope>NUCLEOTIDE SEQUENCE [LARGE SCALE GENOMIC DNA]</scope>
    <source>
        <strain evidence="7 8">FO-92</strain>
    </source>
</reference>
<protein>
    <submittedName>
        <fullName evidence="7">Aldehyde dehydrogenase</fullName>
    </submittedName>
</protein>
<organism evidence="7 8">
    <name type="scientific">Niallia nealsonii</name>
    <dbReference type="NCBI Taxonomy" id="115979"/>
    <lineage>
        <taxon>Bacteria</taxon>
        <taxon>Bacillati</taxon>
        <taxon>Bacillota</taxon>
        <taxon>Bacilli</taxon>
        <taxon>Bacillales</taxon>
        <taxon>Bacillaceae</taxon>
        <taxon>Niallia</taxon>
    </lineage>
</organism>
<dbReference type="InterPro" id="IPR029510">
    <property type="entry name" value="Ald_DH_CS_GLU"/>
</dbReference>
<dbReference type="PANTHER" id="PTHR43353:SF5">
    <property type="entry name" value="SUCCINATE-SEMIALDEHYDE DEHYDROGENASE, MITOCHONDRIAL"/>
    <property type="match status" value="1"/>
</dbReference>
<dbReference type="GO" id="GO:0004030">
    <property type="term" value="F:aldehyde dehydrogenase [NAD(P)+] activity"/>
    <property type="evidence" value="ECO:0007669"/>
    <property type="project" value="UniProtKB-ARBA"/>
</dbReference>
<proteinExistence type="inferred from homology"/>
<dbReference type="EMBL" id="PISE01000060">
    <property type="protein sequence ID" value="PKG21805.1"/>
    <property type="molecule type" value="Genomic_DNA"/>
</dbReference>
<evidence type="ECO:0000256" key="5">
    <source>
        <dbReference type="RuleBase" id="RU003345"/>
    </source>
</evidence>
<comment type="similarity">
    <text evidence="2 5">Belongs to the aldehyde dehydrogenase family.</text>
</comment>
<evidence type="ECO:0000256" key="1">
    <source>
        <dbReference type="ARBA" id="ARBA00004921"/>
    </source>
</evidence>
<dbReference type="SUPFAM" id="SSF53720">
    <property type="entry name" value="ALDH-like"/>
    <property type="match status" value="1"/>
</dbReference>
<evidence type="ECO:0000256" key="2">
    <source>
        <dbReference type="ARBA" id="ARBA00009986"/>
    </source>
</evidence>
<dbReference type="PANTHER" id="PTHR43353">
    <property type="entry name" value="SUCCINATE-SEMIALDEHYDE DEHYDROGENASE, MITOCHONDRIAL"/>
    <property type="match status" value="1"/>
</dbReference>
<dbReference type="Gene3D" id="3.40.605.10">
    <property type="entry name" value="Aldehyde Dehydrogenase, Chain A, domain 1"/>
    <property type="match status" value="1"/>
</dbReference>
<dbReference type="InterPro" id="IPR015590">
    <property type="entry name" value="Aldehyde_DH_dom"/>
</dbReference>
<dbReference type="InterPro" id="IPR016162">
    <property type="entry name" value="Ald_DH_N"/>
</dbReference>
<dbReference type="GO" id="GO:0004777">
    <property type="term" value="F:succinate-semialdehyde dehydrogenase (NAD+) activity"/>
    <property type="evidence" value="ECO:0007669"/>
    <property type="project" value="TreeGrafter"/>
</dbReference>
<evidence type="ECO:0000256" key="3">
    <source>
        <dbReference type="ARBA" id="ARBA00023002"/>
    </source>
</evidence>
<dbReference type="OrthoDB" id="9762913at2"/>
<dbReference type="FunFam" id="3.40.605.10:FF:000022">
    <property type="entry name" value="Aldehyde dehydrogenase A"/>
    <property type="match status" value="1"/>
</dbReference>
<dbReference type="PROSITE" id="PS00687">
    <property type="entry name" value="ALDEHYDE_DEHYDR_GLU"/>
    <property type="match status" value="1"/>
</dbReference>
<dbReference type="InterPro" id="IPR050740">
    <property type="entry name" value="Aldehyde_DH_Superfamily"/>
</dbReference>
<dbReference type="NCBIfam" id="NF007497">
    <property type="entry name" value="PRK10090.1"/>
    <property type="match status" value="1"/>
</dbReference>
<evidence type="ECO:0000256" key="4">
    <source>
        <dbReference type="PROSITE-ProRule" id="PRU10007"/>
    </source>
</evidence>
<dbReference type="Pfam" id="PF00171">
    <property type="entry name" value="Aldedh"/>
    <property type="match status" value="1"/>
</dbReference>
<dbReference type="Proteomes" id="UP000233375">
    <property type="component" value="Unassembled WGS sequence"/>
</dbReference>
<keyword evidence="3 5" id="KW-0560">Oxidoreductase</keyword>
<accession>A0A2N0YX20</accession>
<name>A0A2N0YX20_9BACI</name>
<dbReference type="GO" id="GO:0042802">
    <property type="term" value="F:identical protein binding"/>
    <property type="evidence" value="ECO:0007669"/>
    <property type="project" value="UniProtKB-ARBA"/>
</dbReference>
<dbReference type="GO" id="GO:0009450">
    <property type="term" value="P:gamma-aminobutyric acid catabolic process"/>
    <property type="evidence" value="ECO:0007669"/>
    <property type="project" value="TreeGrafter"/>
</dbReference>
<gene>
    <name evidence="7" type="ORF">CWS01_20305</name>
</gene>
<dbReference type="FunFam" id="3.40.309.10:FF:000009">
    <property type="entry name" value="Aldehyde dehydrogenase A"/>
    <property type="match status" value="1"/>
</dbReference>
<feature type="domain" description="Aldehyde dehydrogenase" evidence="6">
    <location>
        <begin position="19"/>
        <end position="479"/>
    </location>
</feature>
<dbReference type="CDD" id="cd07088">
    <property type="entry name" value="ALDH_LactADH-AldA"/>
    <property type="match status" value="1"/>
</dbReference>
<evidence type="ECO:0000313" key="8">
    <source>
        <dbReference type="Proteomes" id="UP000233375"/>
    </source>
</evidence>
<keyword evidence="8" id="KW-1185">Reference proteome</keyword>
<evidence type="ECO:0000313" key="7">
    <source>
        <dbReference type="EMBL" id="PKG21805.1"/>
    </source>
</evidence>
<dbReference type="GO" id="GO:0016052">
    <property type="term" value="P:carbohydrate catabolic process"/>
    <property type="evidence" value="ECO:0007669"/>
    <property type="project" value="UniProtKB-ARBA"/>
</dbReference>
<dbReference type="InterPro" id="IPR016163">
    <property type="entry name" value="Ald_DH_C"/>
</dbReference>
<dbReference type="InterPro" id="IPR016161">
    <property type="entry name" value="Ald_DH/histidinol_DH"/>
</dbReference>
<comment type="pathway">
    <text evidence="1">Carbohydrate degradation.</text>
</comment>
<feature type="active site" evidence="4">
    <location>
        <position position="254"/>
    </location>
</feature>
<dbReference type="AlphaFoldDB" id="A0A2N0YX20"/>
<dbReference type="RefSeq" id="WP_101179035.1">
    <property type="nucleotide sequence ID" value="NZ_PISE01000060.1"/>
</dbReference>
<sequence length="488" mass="53319">MSTKTETKQYQMYINGEFLDSKSGEYISVYNPSTEELISQVPSCTVEEVQEAIDVAEQAQKQWKKKPASERAKYLTALAEEIRKNKEFLARVISEEQGKVLALSTTEVEFTADYIDYMAGMARSYEGEILQSDRPNENIMIFKEPIGVVAGFLPWNFPFFLVARKAAPALVTGNTIVIKPSSETPNNALEFAKLVEKVGIPKGVFNIVTGRGGTVGDKLASSEKIGLVSLTGSVNAGVSVMKAASDNVTKVSLELGGKAPAIVAEDADLDLAVKAIVDSRIINSGQVCNCAERVYVHESIAGTFTTKIVEAMKKVNFGNPLEEENLDMGPLVSKQALESVEAMVNQAVLEGAQVLSGGKRADRETGYFYEPTVLINVKQDSEIVQEEVFGPVLPILTFKDLDEAIKLANDCQYGLTSSIYTQNLDTAMRAANELLFGETYINRENFEAIQGFHSGRKKSGIGGADGKHGLEEFLQTHVVYLQHNPNKK</sequence>